<feature type="non-terminal residue" evidence="1">
    <location>
        <position position="93"/>
    </location>
</feature>
<dbReference type="Proteomes" id="UP000789366">
    <property type="component" value="Unassembled WGS sequence"/>
</dbReference>
<proteinExistence type="predicted"/>
<evidence type="ECO:0000313" key="2">
    <source>
        <dbReference type="Proteomes" id="UP000789366"/>
    </source>
</evidence>
<reference evidence="1" key="1">
    <citation type="submission" date="2021-06" db="EMBL/GenBank/DDBJ databases">
        <authorList>
            <person name="Kallberg Y."/>
            <person name="Tangrot J."/>
            <person name="Rosling A."/>
        </authorList>
    </citation>
    <scope>NUCLEOTIDE SEQUENCE</scope>
    <source>
        <strain evidence="1">28 12/20/2015</strain>
    </source>
</reference>
<evidence type="ECO:0000313" key="1">
    <source>
        <dbReference type="EMBL" id="CAG8722846.1"/>
    </source>
</evidence>
<name>A0ACA9PUC0_9GLOM</name>
<protein>
    <submittedName>
        <fullName evidence="1">7263_t:CDS:1</fullName>
    </submittedName>
</protein>
<comment type="caution">
    <text evidence="1">The sequence shown here is derived from an EMBL/GenBank/DDBJ whole genome shotgun (WGS) entry which is preliminary data.</text>
</comment>
<dbReference type="EMBL" id="CAJVPW010030073">
    <property type="protein sequence ID" value="CAG8722846.1"/>
    <property type="molecule type" value="Genomic_DNA"/>
</dbReference>
<keyword evidence="2" id="KW-1185">Reference proteome</keyword>
<accession>A0ACA9PUC0</accession>
<sequence length="93" mass="10562">MASKLLKTEEHEIKKRFLESDEVNKFGKVSTSSTYINSDDYTQKMSESIISEHPESEGLVIMQSLEFDEVNKSNKVNTSSISIINNNNTQENT</sequence>
<organism evidence="1 2">
    <name type="scientific">Cetraspora pellucida</name>
    <dbReference type="NCBI Taxonomy" id="1433469"/>
    <lineage>
        <taxon>Eukaryota</taxon>
        <taxon>Fungi</taxon>
        <taxon>Fungi incertae sedis</taxon>
        <taxon>Mucoromycota</taxon>
        <taxon>Glomeromycotina</taxon>
        <taxon>Glomeromycetes</taxon>
        <taxon>Diversisporales</taxon>
        <taxon>Gigasporaceae</taxon>
        <taxon>Cetraspora</taxon>
    </lineage>
</organism>
<gene>
    <name evidence="1" type="ORF">SPELUC_LOCUS12548</name>
</gene>